<evidence type="ECO:0000313" key="10">
    <source>
        <dbReference type="Proteomes" id="UP000016743"/>
    </source>
</evidence>
<feature type="transmembrane region" description="Helical" evidence="7">
    <location>
        <begin position="62"/>
        <end position="84"/>
    </location>
</feature>
<keyword evidence="2 7" id="KW-1003">Cell membrane</keyword>
<dbReference type="Proteomes" id="UP000016743">
    <property type="component" value="Chromosome"/>
</dbReference>
<comment type="function">
    <text evidence="7">Catalyzes the transfer of the diacylglyceryl group from phosphatidylglycerol to the sulfhydryl group of the N-terminal cysteine of a prolipoprotein, the first step in the formation of mature lipoproteins.</text>
</comment>
<evidence type="ECO:0000313" key="9">
    <source>
        <dbReference type="EMBL" id="AGW41318.1"/>
    </source>
</evidence>
<evidence type="ECO:0000256" key="2">
    <source>
        <dbReference type="ARBA" id="ARBA00022475"/>
    </source>
</evidence>
<dbReference type="PANTHER" id="PTHR30589">
    <property type="entry name" value="PROLIPOPROTEIN DIACYLGLYCERYL TRANSFERASE"/>
    <property type="match status" value="1"/>
</dbReference>
<feature type="transmembrane region" description="Helical" evidence="7">
    <location>
        <begin position="136"/>
        <end position="156"/>
    </location>
</feature>
<name>U3PCS1_LEIXC</name>
<dbReference type="GO" id="GO:0005886">
    <property type="term" value="C:plasma membrane"/>
    <property type="evidence" value="ECO:0007669"/>
    <property type="project" value="UniProtKB-SubCell"/>
</dbReference>
<keyword evidence="6 7" id="KW-0472">Membrane</keyword>
<dbReference type="UniPathway" id="UPA00664"/>
<reference evidence="9 10" key="1">
    <citation type="journal article" date="2013" name="Genome Announc.">
        <title>Complete Genome Sequence of Leifsonia xyli subsp. cynodontis Strain DSM46306, a Gram-Positive Bacterial Pathogen of Grasses.</title>
        <authorList>
            <person name="Monteiro-Vitorello C.B."/>
            <person name="Zerillo M.M."/>
            <person name="Van Sluys M.A."/>
            <person name="Camargo L.E."/>
            <person name="Kitajima J.P."/>
        </authorList>
    </citation>
    <scope>NUCLEOTIDE SEQUENCE [LARGE SCALE GENOMIC DNA]</scope>
    <source>
        <strain evidence="9 10">DSM 46306</strain>
    </source>
</reference>
<feature type="transmembrane region" description="Helical" evidence="7">
    <location>
        <begin position="199"/>
        <end position="217"/>
    </location>
</feature>
<evidence type="ECO:0000256" key="8">
    <source>
        <dbReference type="SAM" id="MobiDB-lite"/>
    </source>
</evidence>
<dbReference type="GO" id="GO:0008961">
    <property type="term" value="F:phosphatidylglycerol-prolipoprotein diacylglyceryl transferase activity"/>
    <property type="evidence" value="ECO:0007669"/>
    <property type="project" value="UniProtKB-UniRule"/>
</dbReference>
<evidence type="ECO:0000256" key="3">
    <source>
        <dbReference type="ARBA" id="ARBA00022679"/>
    </source>
</evidence>
<dbReference type="NCBIfam" id="TIGR00544">
    <property type="entry name" value="lgt"/>
    <property type="match status" value="1"/>
</dbReference>
<dbReference type="PATRIC" id="fig|1389489.3.peg.1187"/>
<evidence type="ECO:0000256" key="6">
    <source>
        <dbReference type="ARBA" id="ARBA00023136"/>
    </source>
</evidence>
<sequence>MVATVSSWMASIPSPGPEWAQIHLPFWPFRIQTYALIILTGIVVAAMWTSRRLTKRGAEPGVVLDVLLWTVPLGIIGARLYHVVTHPADFFYPGANVWNPFQPGAIWNIWEGGNAIFGALIGGAVGVGIGCRWTGLRFWTFADALAPALLLAQAIGRLGNYVNQELFGLPTALPWGLEIDSGNKAIPVGLPDGTLFQPLFLYEIVWNVIGVFVILWLERRFRLQWGRVLAVYLIWYGLGRSYLESIRIDPSEFSFLGIPSNVWAAFAAVVLGAIILFLQARRHTGLEPGPYLPGREWVSPQAEVESGKTDPEETLHGDDHEEHTGTDKPQATSLSGSN</sequence>
<feature type="compositionally biased region" description="Polar residues" evidence="8">
    <location>
        <begin position="327"/>
        <end position="338"/>
    </location>
</feature>
<evidence type="ECO:0000256" key="1">
    <source>
        <dbReference type="ARBA" id="ARBA00007150"/>
    </source>
</evidence>
<feature type="transmembrane region" description="Helical" evidence="7">
    <location>
        <begin position="104"/>
        <end position="129"/>
    </location>
</feature>
<dbReference type="KEGG" id="lxy:O159_12400"/>
<evidence type="ECO:0000256" key="7">
    <source>
        <dbReference type="HAMAP-Rule" id="MF_01147"/>
    </source>
</evidence>
<comment type="catalytic activity">
    <reaction evidence="7">
        <text>L-cysteinyl-[prolipoprotein] + a 1,2-diacyl-sn-glycero-3-phospho-(1'-sn-glycerol) = an S-1,2-diacyl-sn-glyceryl-L-cysteinyl-[prolipoprotein] + sn-glycerol 1-phosphate + H(+)</text>
        <dbReference type="Rhea" id="RHEA:56712"/>
        <dbReference type="Rhea" id="RHEA-COMP:14679"/>
        <dbReference type="Rhea" id="RHEA-COMP:14680"/>
        <dbReference type="ChEBI" id="CHEBI:15378"/>
        <dbReference type="ChEBI" id="CHEBI:29950"/>
        <dbReference type="ChEBI" id="CHEBI:57685"/>
        <dbReference type="ChEBI" id="CHEBI:64716"/>
        <dbReference type="ChEBI" id="CHEBI:140658"/>
        <dbReference type="EC" id="2.5.1.145"/>
    </reaction>
</comment>
<comment type="pathway">
    <text evidence="7">Protein modification; lipoprotein biosynthesis (diacylglyceryl transfer).</text>
</comment>
<dbReference type="AlphaFoldDB" id="U3PCS1"/>
<accession>U3PCS1</accession>
<keyword evidence="5 7" id="KW-1133">Transmembrane helix</keyword>
<dbReference type="HOGENOM" id="CLU_013386_2_0_11"/>
<feature type="transmembrane region" description="Helical" evidence="7">
    <location>
        <begin position="224"/>
        <end position="243"/>
    </location>
</feature>
<dbReference type="PANTHER" id="PTHR30589:SF0">
    <property type="entry name" value="PHOSPHATIDYLGLYCEROL--PROLIPOPROTEIN DIACYLGLYCERYL TRANSFERASE"/>
    <property type="match status" value="1"/>
</dbReference>
<feature type="binding site" evidence="7">
    <location>
        <position position="157"/>
    </location>
    <ligand>
        <name>a 1,2-diacyl-sn-glycero-3-phospho-(1'-sn-glycerol)</name>
        <dbReference type="ChEBI" id="CHEBI:64716"/>
    </ligand>
</feature>
<comment type="subcellular location">
    <subcellularLocation>
        <location evidence="7">Cell membrane</location>
        <topology evidence="7">Multi-pass membrane protein</topology>
    </subcellularLocation>
</comment>
<feature type="region of interest" description="Disordered" evidence="8">
    <location>
        <begin position="293"/>
        <end position="338"/>
    </location>
</feature>
<comment type="similarity">
    <text evidence="1 7">Belongs to the Lgt family.</text>
</comment>
<keyword evidence="4 7" id="KW-0812">Transmembrane</keyword>
<evidence type="ECO:0000256" key="5">
    <source>
        <dbReference type="ARBA" id="ARBA00022989"/>
    </source>
</evidence>
<evidence type="ECO:0000256" key="4">
    <source>
        <dbReference type="ARBA" id="ARBA00022692"/>
    </source>
</evidence>
<organism evidence="9 10">
    <name type="scientific">Leifsonia xyli subsp. cynodontis DSM 46306</name>
    <dbReference type="NCBI Taxonomy" id="1389489"/>
    <lineage>
        <taxon>Bacteria</taxon>
        <taxon>Bacillati</taxon>
        <taxon>Actinomycetota</taxon>
        <taxon>Actinomycetes</taxon>
        <taxon>Micrococcales</taxon>
        <taxon>Microbacteriaceae</taxon>
        <taxon>Leifsonia</taxon>
    </lineage>
</organism>
<dbReference type="Pfam" id="PF01790">
    <property type="entry name" value="LGT"/>
    <property type="match status" value="1"/>
</dbReference>
<dbReference type="HAMAP" id="MF_01147">
    <property type="entry name" value="Lgt"/>
    <property type="match status" value="1"/>
</dbReference>
<feature type="transmembrane region" description="Helical" evidence="7">
    <location>
        <begin position="31"/>
        <end position="50"/>
    </location>
</feature>
<dbReference type="EMBL" id="CP006734">
    <property type="protein sequence ID" value="AGW41318.1"/>
    <property type="molecule type" value="Genomic_DNA"/>
</dbReference>
<dbReference type="eggNOG" id="COG0682">
    <property type="taxonomic scope" value="Bacteria"/>
</dbReference>
<dbReference type="EC" id="2.5.1.145" evidence="7"/>
<proteinExistence type="inferred from homology"/>
<dbReference type="InterPro" id="IPR001640">
    <property type="entry name" value="Lgt"/>
</dbReference>
<feature type="compositionally biased region" description="Basic and acidic residues" evidence="8">
    <location>
        <begin position="305"/>
        <end position="326"/>
    </location>
</feature>
<protein>
    <recommendedName>
        <fullName evidence="7">Phosphatidylglycerol--prolipoprotein diacylglyceryl transferase</fullName>
        <ecNumber evidence="7">2.5.1.145</ecNumber>
    </recommendedName>
</protein>
<gene>
    <name evidence="7" type="primary">lgt</name>
    <name evidence="9" type="ORF">O159_12400</name>
</gene>
<feature type="transmembrane region" description="Helical" evidence="7">
    <location>
        <begin position="255"/>
        <end position="278"/>
    </location>
</feature>
<keyword evidence="3 7" id="KW-0808">Transferase</keyword>
<keyword evidence="10" id="KW-1185">Reference proteome</keyword>
<dbReference type="STRING" id="1389489.O159_12400"/>
<dbReference type="GO" id="GO:0042158">
    <property type="term" value="P:lipoprotein biosynthetic process"/>
    <property type="evidence" value="ECO:0007669"/>
    <property type="project" value="UniProtKB-UniRule"/>
</dbReference>
<dbReference type="PROSITE" id="PS01311">
    <property type="entry name" value="LGT"/>
    <property type="match status" value="1"/>
</dbReference>